<reference evidence="1 2" key="1">
    <citation type="submission" date="2023-01" db="EMBL/GenBank/DDBJ databases">
        <title>Analysis of 21 Apiospora genomes using comparative genomics revels a genus with tremendous synthesis potential of carbohydrate active enzymes and secondary metabolites.</title>
        <authorList>
            <person name="Sorensen T."/>
        </authorList>
    </citation>
    <scope>NUCLEOTIDE SEQUENCE [LARGE SCALE GENOMIC DNA]</scope>
    <source>
        <strain evidence="1 2">CBS 20057</strain>
    </source>
</reference>
<proteinExistence type="predicted"/>
<accession>A0ABR1RIH5</accession>
<gene>
    <name evidence="1" type="ORF">PG991_010436</name>
</gene>
<name>A0ABR1RIH5_9PEZI</name>
<keyword evidence="2" id="KW-1185">Reference proteome</keyword>
<evidence type="ECO:0000313" key="2">
    <source>
        <dbReference type="Proteomes" id="UP001396898"/>
    </source>
</evidence>
<sequence length="200" mass="22688">MIIVDHLSINGPGKADIAARRRLVTVCEHWRCAVEAMTFRFIWDKCKTDEDVKLLCSTIERRGRVSHLRDLVVDLRQVAAIDCVAAIRKILTLLSRLDEYKEYGSHPGVGLKLYMSGKYGREGVHSQLEAIERALLPPFPQVNAIRALKVNVVSNPSTLGIANRLVESAPCAMHPTFKFYKMPQEVWHGKHFPFLNFVVH</sequence>
<organism evidence="1 2">
    <name type="scientific">Apiospora marii</name>
    <dbReference type="NCBI Taxonomy" id="335849"/>
    <lineage>
        <taxon>Eukaryota</taxon>
        <taxon>Fungi</taxon>
        <taxon>Dikarya</taxon>
        <taxon>Ascomycota</taxon>
        <taxon>Pezizomycotina</taxon>
        <taxon>Sordariomycetes</taxon>
        <taxon>Xylariomycetidae</taxon>
        <taxon>Amphisphaeriales</taxon>
        <taxon>Apiosporaceae</taxon>
        <taxon>Apiospora</taxon>
    </lineage>
</organism>
<dbReference type="Proteomes" id="UP001396898">
    <property type="component" value="Unassembled WGS sequence"/>
</dbReference>
<comment type="caution">
    <text evidence="1">The sequence shown here is derived from an EMBL/GenBank/DDBJ whole genome shotgun (WGS) entry which is preliminary data.</text>
</comment>
<protein>
    <submittedName>
        <fullName evidence="1">Uncharacterized protein</fullName>
    </submittedName>
</protein>
<evidence type="ECO:0000313" key="1">
    <source>
        <dbReference type="EMBL" id="KAK8013061.1"/>
    </source>
</evidence>
<dbReference type="EMBL" id="JAQQWI010000015">
    <property type="protein sequence ID" value="KAK8013061.1"/>
    <property type="molecule type" value="Genomic_DNA"/>
</dbReference>